<dbReference type="InterPro" id="IPR025187">
    <property type="entry name" value="DUF4112"/>
</dbReference>
<protein>
    <recommendedName>
        <fullName evidence="5">Ph domain-containing protein</fullName>
    </recommendedName>
</protein>
<keyword evidence="4" id="KW-1185">Reference proteome</keyword>
<keyword evidence="2" id="KW-0472">Membrane</keyword>
<dbReference type="AlphaFoldDB" id="A0AA40F0G0"/>
<dbReference type="Proteomes" id="UP001172159">
    <property type="component" value="Unassembled WGS sequence"/>
</dbReference>
<feature type="transmembrane region" description="Helical" evidence="2">
    <location>
        <begin position="75"/>
        <end position="98"/>
    </location>
</feature>
<dbReference type="PANTHER" id="PTHR35519">
    <property type="entry name" value="MEMBRANE PROTEINS"/>
    <property type="match status" value="1"/>
</dbReference>
<feature type="region of interest" description="Disordered" evidence="1">
    <location>
        <begin position="211"/>
        <end position="286"/>
    </location>
</feature>
<evidence type="ECO:0000313" key="4">
    <source>
        <dbReference type="Proteomes" id="UP001172159"/>
    </source>
</evidence>
<proteinExistence type="predicted"/>
<keyword evidence="2" id="KW-1133">Transmembrane helix</keyword>
<gene>
    <name evidence="3" type="ORF">B0T21DRAFT_29569</name>
</gene>
<dbReference type="PANTHER" id="PTHR35519:SF2">
    <property type="entry name" value="PH DOMAIN PROTEIN"/>
    <property type="match status" value="1"/>
</dbReference>
<reference evidence="3" key="1">
    <citation type="submission" date="2023-06" db="EMBL/GenBank/DDBJ databases">
        <title>Genome-scale phylogeny and comparative genomics of the fungal order Sordariales.</title>
        <authorList>
            <consortium name="Lawrence Berkeley National Laboratory"/>
            <person name="Hensen N."/>
            <person name="Bonometti L."/>
            <person name="Westerberg I."/>
            <person name="Brannstrom I.O."/>
            <person name="Guillou S."/>
            <person name="Cros-Aarteil S."/>
            <person name="Calhoun S."/>
            <person name="Haridas S."/>
            <person name="Kuo A."/>
            <person name="Mondo S."/>
            <person name="Pangilinan J."/>
            <person name="Riley R."/>
            <person name="Labutti K."/>
            <person name="Andreopoulos B."/>
            <person name="Lipzen A."/>
            <person name="Chen C."/>
            <person name="Yanf M."/>
            <person name="Daum C."/>
            <person name="Ng V."/>
            <person name="Clum A."/>
            <person name="Steindorff A."/>
            <person name="Ohm R."/>
            <person name="Martin F."/>
            <person name="Silar P."/>
            <person name="Natvig D."/>
            <person name="Lalanne C."/>
            <person name="Gautier V."/>
            <person name="Ament-Velasquez S.L."/>
            <person name="Kruys A."/>
            <person name="Hutchinson M.I."/>
            <person name="Powell A.J."/>
            <person name="Barry K."/>
            <person name="Miller A.N."/>
            <person name="Grigoriev I.V."/>
            <person name="Debuchy R."/>
            <person name="Gladieux P."/>
            <person name="Thoren M.H."/>
            <person name="Johannesson H."/>
        </authorList>
    </citation>
    <scope>NUCLEOTIDE SEQUENCE</scope>
    <source>
        <strain evidence="3">CBS 540.89</strain>
    </source>
</reference>
<feature type="transmembrane region" description="Helical" evidence="2">
    <location>
        <begin position="125"/>
        <end position="145"/>
    </location>
</feature>
<accession>A0AA40F0G0</accession>
<evidence type="ECO:0008006" key="5">
    <source>
        <dbReference type="Google" id="ProtNLM"/>
    </source>
</evidence>
<comment type="caution">
    <text evidence="3">The sequence shown here is derived from an EMBL/GenBank/DDBJ whole genome shotgun (WGS) entry which is preliminary data.</text>
</comment>
<sequence>MNVAIKILEKKALKKLGKDKTNTNSENPYLEKVPVYKNGKIAKYKTQERPIPQGLSKNDAKILRKVRRRAYRWDMGFSCCCIPVRFGWAAIIGLLPVIGDFADFLMALALIKKASKVDGGLPKRLYGMMFTNIMLDLAIGFIPLIGDIADVFYRANTKNAWLLDAYLTEKAKALQAGVVQDPDTGSIVEVPDELAGAEGDRDVETGITNRTVTTPSLATPAAVTPARSARQAGGPTGNMTAAPQSAPVAPVRTLTPPRAPIGGGLPGRQITPKQDPRDNRGQGGRR</sequence>
<dbReference type="EMBL" id="JAUKTV010000001">
    <property type="protein sequence ID" value="KAK0748868.1"/>
    <property type="molecule type" value="Genomic_DNA"/>
</dbReference>
<organism evidence="3 4">
    <name type="scientific">Apiosordaria backusii</name>
    <dbReference type="NCBI Taxonomy" id="314023"/>
    <lineage>
        <taxon>Eukaryota</taxon>
        <taxon>Fungi</taxon>
        <taxon>Dikarya</taxon>
        <taxon>Ascomycota</taxon>
        <taxon>Pezizomycotina</taxon>
        <taxon>Sordariomycetes</taxon>
        <taxon>Sordariomycetidae</taxon>
        <taxon>Sordariales</taxon>
        <taxon>Lasiosphaeriaceae</taxon>
        <taxon>Apiosordaria</taxon>
    </lineage>
</organism>
<evidence type="ECO:0000256" key="1">
    <source>
        <dbReference type="SAM" id="MobiDB-lite"/>
    </source>
</evidence>
<evidence type="ECO:0000313" key="3">
    <source>
        <dbReference type="EMBL" id="KAK0748868.1"/>
    </source>
</evidence>
<name>A0AA40F0G0_9PEZI</name>
<keyword evidence="2" id="KW-0812">Transmembrane</keyword>
<evidence type="ECO:0000256" key="2">
    <source>
        <dbReference type="SAM" id="Phobius"/>
    </source>
</evidence>
<dbReference type="Pfam" id="PF13430">
    <property type="entry name" value="DUF4112"/>
    <property type="match status" value="1"/>
</dbReference>